<sequence length="93" mass="10510">MKTLQGRGSGRTTRQMKLAKKGSMFIWCNSHIEYPKVLAGEIGRLDLLIHRLSVLDNPYRLRGLKTVGVVLDHAAELTMKQRENLSTLKAHIV</sequence>
<proteinExistence type="predicted"/>
<dbReference type="AlphaFoldDB" id="A0A0F9HRI3"/>
<name>A0A0F9HRI3_9ZZZZ</name>
<dbReference type="EMBL" id="LAZR01014384">
    <property type="protein sequence ID" value="KKM17737.1"/>
    <property type="molecule type" value="Genomic_DNA"/>
</dbReference>
<comment type="caution">
    <text evidence="1">The sequence shown here is derived from an EMBL/GenBank/DDBJ whole genome shotgun (WGS) entry which is preliminary data.</text>
</comment>
<organism evidence="1">
    <name type="scientific">marine sediment metagenome</name>
    <dbReference type="NCBI Taxonomy" id="412755"/>
    <lineage>
        <taxon>unclassified sequences</taxon>
        <taxon>metagenomes</taxon>
        <taxon>ecological metagenomes</taxon>
    </lineage>
</organism>
<reference evidence="1" key="1">
    <citation type="journal article" date="2015" name="Nature">
        <title>Complex archaea that bridge the gap between prokaryotes and eukaryotes.</title>
        <authorList>
            <person name="Spang A."/>
            <person name="Saw J.H."/>
            <person name="Jorgensen S.L."/>
            <person name="Zaremba-Niedzwiedzka K."/>
            <person name="Martijn J."/>
            <person name="Lind A.E."/>
            <person name="van Eijk R."/>
            <person name="Schleper C."/>
            <person name="Guy L."/>
            <person name="Ettema T.J."/>
        </authorList>
    </citation>
    <scope>NUCLEOTIDE SEQUENCE</scope>
</reference>
<gene>
    <name evidence="1" type="ORF">LCGC14_1672760</name>
</gene>
<evidence type="ECO:0000313" key="1">
    <source>
        <dbReference type="EMBL" id="KKM17737.1"/>
    </source>
</evidence>
<protein>
    <submittedName>
        <fullName evidence="1">Uncharacterized protein</fullName>
    </submittedName>
</protein>
<accession>A0A0F9HRI3</accession>